<gene>
    <name evidence="1" type="ORF">CAXC1_330101</name>
</gene>
<name>A0ABP0EWB4_9RICK</name>
<protein>
    <recommendedName>
        <fullName evidence="3">HD domain-containing protein</fullName>
    </recommendedName>
</protein>
<dbReference type="Gene3D" id="1.10.3210.10">
    <property type="entry name" value="Hypothetical protein af1432"/>
    <property type="match status" value="1"/>
</dbReference>
<dbReference type="Pfam" id="PF13875">
    <property type="entry name" value="DUF4202"/>
    <property type="match status" value="1"/>
</dbReference>
<organism evidence="1 2">
    <name type="scientific">Candidatus Xenohaliotis californiensis</name>
    <dbReference type="NCBI Taxonomy" id="84677"/>
    <lineage>
        <taxon>Bacteria</taxon>
        <taxon>Pseudomonadati</taxon>
        <taxon>Pseudomonadota</taxon>
        <taxon>Alphaproteobacteria</taxon>
        <taxon>Rickettsiales</taxon>
        <taxon>Anaplasmataceae</taxon>
        <taxon>Candidatus Xenohaliotis</taxon>
    </lineage>
</organism>
<dbReference type="Proteomes" id="UP001314181">
    <property type="component" value="Unassembled WGS sequence"/>
</dbReference>
<proteinExistence type="predicted"/>
<evidence type="ECO:0008006" key="3">
    <source>
        <dbReference type="Google" id="ProtNLM"/>
    </source>
</evidence>
<evidence type="ECO:0000313" key="2">
    <source>
        <dbReference type="Proteomes" id="UP001314181"/>
    </source>
</evidence>
<dbReference type="RefSeq" id="WP_338364463.1">
    <property type="nucleotide sequence ID" value="NZ_CAWVOK010000026.1"/>
</dbReference>
<reference evidence="1 2" key="1">
    <citation type="submission" date="2024-01" db="EMBL/GenBank/DDBJ databases">
        <authorList>
            <person name="Kunselman E."/>
        </authorList>
    </citation>
    <scope>NUCLEOTIDE SEQUENCE [LARGE SCALE GENOMIC DNA]</scope>
    <source>
        <strain evidence="1">2 abalone samples</strain>
    </source>
</reference>
<dbReference type="EMBL" id="CAWVOK010000026">
    <property type="protein sequence ID" value="CAK8163341.1"/>
    <property type="molecule type" value="Genomic_DNA"/>
</dbReference>
<sequence length="218" mass="24612">MGSKFYDSAVREIFHILNSAPRAKYHLLHARNVLQWVEKVARNRFDNGDTCINVDDVLKIAALGHDIECALPGSLHRSAYQDYVSYRQSSHKKSGGIIADIMQKSGASEEEAHRGFNIVKNHEQGASDFASQLLCDADALSYCDVLITFEHDRYLSIDDIAKKIHWECHRMSTHAFSFVVDFHYACLPKLNSVMHSVLKEHGIDTTKSKLSDKCKISS</sequence>
<evidence type="ECO:0000313" key="1">
    <source>
        <dbReference type="EMBL" id="CAK8163341.1"/>
    </source>
</evidence>
<comment type="caution">
    <text evidence="1">The sequence shown here is derived from an EMBL/GenBank/DDBJ whole genome shotgun (WGS) entry which is preliminary data.</text>
</comment>
<accession>A0ABP0EWB4</accession>
<dbReference type="InterPro" id="IPR025255">
    <property type="entry name" value="DUF4202"/>
</dbReference>
<dbReference type="SUPFAM" id="SSF109604">
    <property type="entry name" value="HD-domain/PDEase-like"/>
    <property type="match status" value="1"/>
</dbReference>
<keyword evidence="2" id="KW-1185">Reference proteome</keyword>